<dbReference type="AlphaFoldDB" id="A0A9K3GEG6"/>
<proteinExistence type="predicted"/>
<evidence type="ECO:0000259" key="2">
    <source>
        <dbReference type="Pfam" id="PF05872"/>
    </source>
</evidence>
<feature type="region of interest" description="Disordered" evidence="1">
    <location>
        <begin position="99"/>
        <end position="174"/>
    </location>
</feature>
<dbReference type="Pfam" id="PF05872">
    <property type="entry name" value="HerA_C"/>
    <property type="match status" value="1"/>
</dbReference>
<dbReference type="InterPro" id="IPR027417">
    <property type="entry name" value="P-loop_NTPase"/>
</dbReference>
<feature type="compositionally biased region" description="Polar residues" evidence="1">
    <location>
        <begin position="165"/>
        <end position="174"/>
    </location>
</feature>
<accession>A0A9K3GEG6</accession>
<keyword evidence="4" id="KW-1185">Reference proteome</keyword>
<dbReference type="Gene3D" id="3.40.50.300">
    <property type="entry name" value="P-loop containing nucleotide triphosphate hydrolases"/>
    <property type="match status" value="1"/>
</dbReference>
<feature type="compositionally biased region" description="Acidic residues" evidence="1">
    <location>
        <begin position="142"/>
        <end position="161"/>
    </location>
</feature>
<evidence type="ECO:0000256" key="1">
    <source>
        <dbReference type="SAM" id="MobiDB-lite"/>
    </source>
</evidence>
<dbReference type="EMBL" id="BDIP01000007">
    <property type="protein sequence ID" value="GIQ79440.1"/>
    <property type="molecule type" value="Genomic_DNA"/>
</dbReference>
<evidence type="ECO:0000313" key="3">
    <source>
        <dbReference type="EMBL" id="GIQ79440.1"/>
    </source>
</evidence>
<dbReference type="Proteomes" id="UP000265618">
    <property type="component" value="Unassembled WGS sequence"/>
</dbReference>
<dbReference type="SUPFAM" id="SSF52540">
    <property type="entry name" value="P-loop containing nucleoside triphosphate hydrolases"/>
    <property type="match status" value="1"/>
</dbReference>
<name>A0A9K3GEG6_9EUKA</name>
<gene>
    <name evidence="3" type="ORF">KIPB_000085</name>
</gene>
<dbReference type="OrthoDB" id="2316594at2759"/>
<dbReference type="PANTHER" id="PTHR30121:SF6">
    <property type="entry name" value="SLR6007 PROTEIN"/>
    <property type="match status" value="1"/>
</dbReference>
<dbReference type="PANTHER" id="PTHR30121">
    <property type="entry name" value="UNCHARACTERIZED PROTEIN YJGR-RELATED"/>
    <property type="match status" value="1"/>
</dbReference>
<protein>
    <recommendedName>
        <fullName evidence="2">Helicase HerA-like C-terminal domain-containing protein</fullName>
    </recommendedName>
</protein>
<dbReference type="InterPro" id="IPR051162">
    <property type="entry name" value="T4SS_component"/>
</dbReference>
<sequence length="609" mass="65304">MSLVVSYPTEQGSTRAMAEWRVDNATAFATRHGQNIVGLVRDSGPCGMSMSVFRETVSRERWALGFEGVVHAPTLLSVMEPWGLYRGGPYNFVCLRSDGPPDGTPAEPSASDSASDGTVCHTHTGATTDARSHSVPHTAEQDTPDECETPGDTPEAPEDDPTPTVSTRLSPSVTVPSARDFMQSHPAPSLCQRSVSAVLGEKEDAPGRGLFGEMRTEDDTRGDLLNLNIRDPFAAVVCGIQNSGKSHTLNTIIESCTLSCPDITRGGDMATLVCSYDTDPNNVCESLGLALPLTTGPVTGLAIPTVVLTSPSNYIVRRRFLESKFPGVQVLPLVIPFGALTGTMLEQLMGLADVTHPPLYADVAKALPRKVQSRGDPITWTGFQSLLMDADFDPKQRQHLTQRLALLESLVAESSTNKRLGLTGAHEVIASDISDRLVVCDLTDPHLTSAEANSLFSVVTHLFLSGPRMDRLVVLDEAHKYLAAGVLCDAMVKLVRQIRHLGARVVFSTQSPTDIPETLLELCSLAVIHQLISPMQAKHLCHTLNLGMDSDTLLLTLSECPTGVCLVYDPHASHTLGTEAGCAIGNCIKVSVRPRLTTDLGGSERHGAH</sequence>
<reference evidence="3 4" key="1">
    <citation type="journal article" date="2018" name="PLoS ONE">
        <title>The draft genome of Kipferlia bialata reveals reductive genome evolution in fornicate parasites.</title>
        <authorList>
            <person name="Tanifuji G."/>
            <person name="Takabayashi S."/>
            <person name="Kume K."/>
            <person name="Takagi M."/>
            <person name="Nakayama T."/>
            <person name="Kamikawa R."/>
            <person name="Inagaki Y."/>
            <person name="Hashimoto T."/>
        </authorList>
    </citation>
    <scope>NUCLEOTIDE SEQUENCE [LARGE SCALE GENOMIC DNA]</scope>
    <source>
        <strain evidence="3">NY0173</strain>
    </source>
</reference>
<organism evidence="3 4">
    <name type="scientific">Kipferlia bialata</name>
    <dbReference type="NCBI Taxonomy" id="797122"/>
    <lineage>
        <taxon>Eukaryota</taxon>
        <taxon>Metamonada</taxon>
        <taxon>Carpediemonas-like organisms</taxon>
        <taxon>Kipferlia</taxon>
    </lineage>
</organism>
<evidence type="ECO:0000313" key="4">
    <source>
        <dbReference type="Proteomes" id="UP000265618"/>
    </source>
</evidence>
<dbReference type="InterPro" id="IPR033186">
    <property type="entry name" value="HerA_C"/>
</dbReference>
<feature type="domain" description="Helicase HerA-like C-terminal" evidence="2">
    <location>
        <begin position="474"/>
        <end position="531"/>
    </location>
</feature>
<comment type="caution">
    <text evidence="3">The sequence shown here is derived from an EMBL/GenBank/DDBJ whole genome shotgun (WGS) entry which is preliminary data.</text>
</comment>